<dbReference type="NCBIfam" id="TIGR01652">
    <property type="entry name" value="ATPase-Plipid"/>
    <property type="match status" value="1"/>
</dbReference>
<evidence type="ECO:0000313" key="22">
    <source>
        <dbReference type="Proteomes" id="UP000327439"/>
    </source>
</evidence>
<evidence type="ECO:0000256" key="4">
    <source>
        <dbReference type="ARBA" id="ARBA00022723"/>
    </source>
</evidence>
<feature type="transmembrane region" description="Helical" evidence="16">
    <location>
        <begin position="1104"/>
        <end position="1124"/>
    </location>
</feature>
<evidence type="ECO:0000256" key="5">
    <source>
        <dbReference type="ARBA" id="ARBA00022741"/>
    </source>
</evidence>
<dbReference type="Gene3D" id="3.40.50.1000">
    <property type="entry name" value="HAD superfamily/HAD-like"/>
    <property type="match status" value="1"/>
</dbReference>
<evidence type="ECO:0000256" key="18">
    <source>
        <dbReference type="SAM" id="MobiDB-lite"/>
    </source>
</evidence>
<feature type="binding site" evidence="14">
    <location>
        <position position="831"/>
    </location>
    <ligand>
        <name>ATP</name>
        <dbReference type="ChEBI" id="CHEBI:30616"/>
    </ligand>
</feature>
<evidence type="ECO:0000256" key="10">
    <source>
        <dbReference type="ARBA" id="ARBA00023136"/>
    </source>
</evidence>
<feature type="transmembrane region" description="Helical" evidence="16">
    <location>
        <begin position="997"/>
        <end position="1015"/>
    </location>
</feature>
<dbReference type="Gene3D" id="3.40.1110.10">
    <property type="entry name" value="Calcium-transporting ATPase, cytoplasmic domain N"/>
    <property type="match status" value="1"/>
</dbReference>
<feature type="compositionally biased region" description="Basic and acidic residues" evidence="18">
    <location>
        <begin position="1142"/>
        <end position="1163"/>
    </location>
</feature>
<dbReference type="InterPro" id="IPR006539">
    <property type="entry name" value="P-type_ATPase_IV"/>
</dbReference>
<dbReference type="PROSITE" id="PS00154">
    <property type="entry name" value="ATPASE_E1_E2"/>
    <property type="match status" value="1"/>
</dbReference>
<feature type="transmembrane region" description="Helical" evidence="16">
    <location>
        <begin position="358"/>
        <end position="379"/>
    </location>
</feature>
<evidence type="ECO:0000256" key="9">
    <source>
        <dbReference type="ARBA" id="ARBA00022989"/>
    </source>
</evidence>
<dbReference type="Proteomes" id="UP000327439">
    <property type="component" value="Chromosome A05"/>
</dbReference>
<feature type="binding site" evidence="15">
    <location>
        <position position="429"/>
    </location>
    <ligand>
        <name>Mg(2+)</name>
        <dbReference type="ChEBI" id="CHEBI:18420"/>
    </ligand>
</feature>
<dbReference type="InterPro" id="IPR023298">
    <property type="entry name" value="ATPase_P-typ_TM_dom_sf"/>
</dbReference>
<keyword evidence="17" id="KW-0175">Coiled coil</keyword>
<feature type="binding site" evidence="14">
    <location>
        <position position="429"/>
    </location>
    <ligand>
        <name>ATP</name>
        <dbReference type="ChEBI" id="CHEBI:30616"/>
    </ligand>
</feature>
<feature type="binding site" evidence="14">
    <location>
        <position position="643"/>
    </location>
    <ligand>
        <name>ATP</name>
        <dbReference type="ChEBI" id="CHEBI:30616"/>
    </ligand>
</feature>
<keyword evidence="9 16" id="KW-1133">Transmembrane helix</keyword>
<dbReference type="EC" id="7.6.2.1" evidence="16"/>
<feature type="binding site" evidence="14">
    <location>
        <position position="724"/>
    </location>
    <ligand>
        <name>ATP</name>
        <dbReference type="ChEBI" id="CHEBI:30616"/>
    </ligand>
</feature>
<dbReference type="SFLD" id="SFLDS00003">
    <property type="entry name" value="Haloacid_Dehalogenase"/>
    <property type="match status" value="1"/>
</dbReference>
<evidence type="ECO:0000256" key="15">
    <source>
        <dbReference type="PIRSR" id="PIRSR606539-3"/>
    </source>
</evidence>
<dbReference type="GO" id="GO:0005524">
    <property type="term" value="F:ATP binding"/>
    <property type="evidence" value="ECO:0007669"/>
    <property type="project" value="UniProtKB-UniRule"/>
</dbReference>
<dbReference type="InterPro" id="IPR023214">
    <property type="entry name" value="HAD_sf"/>
</dbReference>
<organism evidence="21 22">
    <name type="scientific">Gossypium barbadense</name>
    <name type="common">Sea Island cotton</name>
    <name type="synonym">Hibiscus barbadensis</name>
    <dbReference type="NCBI Taxonomy" id="3634"/>
    <lineage>
        <taxon>Eukaryota</taxon>
        <taxon>Viridiplantae</taxon>
        <taxon>Streptophyta</taxon>
        <taxon>Embryophyta</taxon>
        <taxon>Tracheophyta</taxon>
        <taxon>Spermatophyta</taxon>
        <taxon>Magnoliopsida</taxon>
        <taxon>eudicotyledons</taxon>
        <taxon>Gunneridae</taxon>
        <taxon>Pentapetalae</taxon>
        <taxon>rosids</taxon>
        <taxon>malvids</taxon>
        <taxon>Malvales</taxon>
        <taxon>Malvaceae</taxon>
        <taxon>Malvoideae</taxon>
        <taxon>Gossypium</taxon>
    </lineage>
</organism>
<evidence type="ECO:0000256" key="17">
    <source>
        <dbReference type="SAM" id="Coils"/>
    </source>
</evidence>
<dbReference type="SUPFAM" id="SSF81665">
    <property type="entry name" value="Calcium ATPase, transmembrane domain M"/>
    <property type="match status" value="1"/>
</dbReference>
<protein>
    <recommendedName>
        <fullName evidence="16">Phospholipid-transporting ATPase</fullName>
        <ecNumber evidence="16">7.6.2.1</ecNumber>
    </recommendedName>
</protein>
<dbReference type="Pfam" id="PF16209">
    <property type="entry name" value="PhoLip_ATPase_N"/>
    <property type="match status" value="1"/>
</dbReference>
<feature type="binding site" evidence="15">
    <location>
        <position position="861"/>
    </location>
    <ligand>
        <name>Mg(2+)</name>
        <dbReference type="ChEBI" id="CHEBI:18420"/>
    </ligand>
</feature>
<feature type="binding site" evidence="14">
    <location>
        <position position="726"/>
    </location>
    <ligand>
        <name>ATP</name>
        <dbReference type="ChEBI" id="CHEBI:30616"/>
    </ligand>
</feature>
<dbReference type="PRINTS" id="PR00119">
    <property type="entry name" value="CATATPASE"/>
</dbReference>
<dbReference type="SFLD" id="SFLDG00002">
    <property type="entry name" value="C1.7:_P-type_atpase_like"/>
    <property type="match status" value="1"/>
</dbReference>
<dbReference type="GO" id="GO:1901703">
    <property type="term" value="P:protein localization involved in auxin polar transport"/>
    <property type="evidence" value="ECO:0007669"/>
    <property type="project" value="UniProtKB-ARBA"/>
</dbReference>
<evidence type="ECO:0000256" key="7">
    <source>
        <dbReference type="ARBA" id="ARBA00022842"/>
    </source>
</evidence>
<evidence type="ECO:0000256" key="1">
    <source>
        <dbReference type="ARBA" id="ARBA00004141"/>
    </source>
</evidence>
<keyword evidence="3 16" id="KW-0812">Transmembrane</keyword>
<comment type="similarity">
    <text evidence="2 16">Belongs to the cation transport ATPase (P-type) (TC 3.A.3) family. Type IV subfamily.</text>
</comment>
<evidence type="ECO:0000256" key="13">
    <source>
        <dbReference type="PIRSR" id="PIRSR606539-1"/>
    </source>
</evidence>
<keyword evidence="7 15" id="KW-0460">Magnesium</keyword>
<evidence type="ECO:0000259" key="19">
    <source>
        <dbReference type="Pfam" id="PF16209"/>
    </source>
</evidence>
<feature type="binding site" evidence="14">
    <location>
        <position position="837"/>
    </location>
    <ligand>
        <name>ATP</name>
        <dbReference type="ChEBI" id="CHEBI:30616"/>
    </ligand>
</feature>
<keyword evidence="4 15" id="KW-0479">Metal-binding</keyword>
<feature type="binding site" evidence="14">
    <location>
        <position position="725"/>
    </location>
    <ligand>
        <name>ATP</name>
        <dbReference type="ChEBI" id="CHEBI:30616"/>
    </ligand>
</feature>
<dbReference type="InterPro" id="IPR023299">
    <property type="entry name" value="ATPase_P-typ_cyto_dom_N"/>
</dbReference>
<dbReference type="CDD" id="cd02073">
    <property type="entry name" value="P-type_ATPase_APLT_Dnf-like"/>
    <property type="match status" value="1"/>
</dbReference>
<dbReference type="InterPro" id="IPR001757">
    <property type="entry name" value="P_typ_ATPase"/>
</dbReference>
<dbReference type="SUPFAM" id="SSF56784">
    <property type="entry name" value="HAD-like"/>
    <property type="match status" value="1"/>
</dbReference>
<feature type="transmembrane region" description="Helical" evidence="16">
    <location>
        <begin position="1065"/>
        <end position="1084"/>
    </location>
</feature>
<feature type="domain" description="P-type ATPase N-terminal" evidence="19">
    <location>
        <begin position="40"/>
        <end position="102"/>
    </location>
</feature>
<name>A0A5J5VZG0_GOSBA</name>
<dbReference type="PANTHER" id="PTHR24092:SF165">
    <property type="entry name" value="PHOSPHOLIPID-TRANSPORTING ATPASE 8-RELATED"/>
    <property type="match status" value="1"/>
</dbReference>
<dbReference type="GO" id="GO:0016887">
    <property type="term" value="F:ATP hydrolysis activity"/>
    <property type="evidence" value="ECO:0007669"/>
    <property type="project" value="InterPro"/>
</dbReference>
<dbReference type="InterPro" id="IPR018303">
    <property type="entry name" value="ATPase_P-typ_P_site"/>
</dbReference>
<evidence type="ECO:0000256" key="12">
    <source>
        <dbReference type="ARBA" id="ARBA00054150"/>
    </source>
</evidence>
<feature type="binding site" evidence="14">
    <location>
        <position position="427"/>
    </location>
    <ligand>
        <name>ATP</name>
        <dbReference type="ChEBI" id="CHEBI:30616"/>
    </ligand>
</feature>
<keyword evidence="22" id="KW-1185">Reference proteome</keyword>
<dbReference type="Pfam" id="PF16212">
    <property type="entry name" value="PhoLip_ATPase_C"/>
    <property type="match status" value="1"/>
</dbReference>
<dbReference type="GO" id="GO:0140326">
    <property type="term" value="F:ATPase-coupled intramembrane lipid transporter activity"/>
    <property type="evidence" value="ECO:0007669"/>
    <property type="project" value="UniProtKB-EC"/>
</dbReference>
<feature type="region of interest" description="Disordered" evidence="18">
    <location>
        <begin position="1142"/>
        <end position="1171"/>
    </location>
</feature>
<feature type="binding site" evidence="14">
    <location>
        <position position="428"/>
    </location>
    <ligand>
        <name>ATP</name>
        <dbReference type="ChEBI" id="CHEBI:30616"/>
    </ligand>
</feature>
<evidence type="ECO:0000256" key="6">
    <source>
        <dbReference type="ARBA" id="ARBA00022840"/>
    </source>
</evidence>
<dbReference type="GO" id="GO:0045332">
    <property type="term" value="P:phospholipid translocation"/>
    <property type="evidence" value="ECO:0007669"/>
    <property type="project" value="TreeGrafter"/>
</dbReference>
<comment type="function">
    <text evidence="12">Involved in transport of phospholipids.</text>
</comment>
<dbReference type="Gene3D" id="2.70.150.10">
    <property type="entry name" value="Calcium-transporting ATPase, cytoplasmic transduction domain A"/>
    <property type="match status" value="1"/>
</dbReference>
<evidence type="ECO:0000259" key="20">
    <source>
        <dbReference type="Pfam" id="PF16212"/>
    </source>
</evidence>
<comment type="cofactor">
    <cofactor evidence="15">
        <name>Mg(2+)</name>
        <dbReference type="ChEBI" id="CHEBI:18420"/>
    </cofactor>
</comment>
<feature type="binding site" evidence="15">
    <location>
        <position position="857"/>
    </location>
    <ligand>
        <name>Mg(2+)</name>
        <dbReference type="ChEBI" id="CHEBI:18420"/>
    </ligand>
</feature>
<feature type="binding site" evidence="14">
    <location>
        <position position="861"/>
    </location>
    <ligand>
        <name>ATP</name>
        <dbReference type="ChEBI" id="CHEBI:30616"/>
    </ligand>
</feature>
<evidence type="ECO:0000256" key="11">
    <source>
        <dbReference type="ARBA" id="ARBA00034036"/>
    </source>
</evidence>
<gene>
    <name evidence="21" type="ORF">ES319_A05G378500v1</name>
</gene>
<evidence type="ECO:0000256" key="14">
    <source>
        <dbReference type="PIRSR" id="PIRSR606539-2"/>
    </source>
</evidence>
<comment type="subcellular location">
    <subcellularLocation>
        <location evidence="1 16">Membrane</location>
        <topology evidence="1 16">Multi-pass membrane protein</topology>
    </subcellularLocation>
</comment>
<accession>A0A5J5VZG0</accession>
<keyword evidence="8 16" id="KW-1278">Translocase</keyword>
<feature type="binding site" evidence="14">
    <location>
        <position position="539"/>
    </location>
    <ligand>
        <name>ATP</name>
        <dbReference type="ChEBI" id="CHEBI:30616"/>
    </ligand>
</feature>
<dbReference type="InterPro" id="IPR044492">
    <property type="entry name" value="P_typ_ATPase_HD_dom"/>
</dbReference>
<dbReference type="InterPro" id="IPR036412">
    <property type="entry name" value="HAD-like_sf"/>
</dbReference>
<keyword evidence="10 16" id="KW-0472">Membrane</keyword>
<dbReference type="SUPFAM" id="SSF81653">
    <property type="entry name" value="Calcium ATPase, transduction domain A"/>
    <property type="match status" value="1"/>
</dbReference>
<dbReference type="GO" id="GO:0000287">
    <property type="term" value="F:magnesium ion binding"/>
    <property type="evidence" value="ECO:0007669"/>
    <property type="project" value="UniProtKB-UniRule"/>
</dbReference>
<dbReference type="FunFam" id="2.70.150.10:FF:000023">
    <property type="entry name" value="Phospholipid-transporting ATPase"/>
    <property type="match status" value="1"/>
</dbReference>
<feature type="binding site" evidence="14">
    <location>
        <position position="860"/>
    </location>
    <ligand>
        <name>ATP</name>
        <dbReference type="ChEBI" id="CHEBI:30616"/>
    </ligand>
</feature>
<evidence type="ECO:0000256" key="16">
    <source>
        <dbReference type="RuleBase" id="RU362033"/>
    </source>
</evidence>
<dbReference type="AlphaFoldDB" id="A0A5J5VZG0"/>
<dbReference type="EMBL" id="CM018206">
    <property type="protein sequence ID" value="KAB2085112.1"/>
    <property type="molecule type" value="Genomic_DNA"/>
</dbReference>
<dbReference type="InterPro" id="IPR008250">
    <property type="entry name" value="ATPase_P-typ_transduc_dom_A_sf"/>
</dbReference>
<dbReference type="InterPro" id="IPR032630">
    <property type="entry name" value="P_typ_ATPase_c"/>
</dbReference>
<dbReference type="FunFam" id="3.40.50.1000:FF:000014">
    <property type="entry name" value="Phospholipid-transporting ATPase"/>
    <property type="match status" value="1"/>
</dbReference>
<feature type="domain" description="P-type ATPase C-terminal" evidence="20">
    <location>
        <begin position="883"/>
        <end position="1133"/>
    </location>
</feature>
<sequence>MARIRKRSIQLSKLCSFACCRSSSQDEHAQIGQKGYSRVVYCNEPDSQEQIRLRYRRNYVSTTKYTAVNFLPKSLFEQFRRVANIYFLVVACVSFSPLAPYSAPSIILPLVVVIGATMAKEGVEDWRRNLQDIEANNRKVEVYDKSSCSFRQTKWKDLRVGDLVKVCKDEYFPADLLLLSSSYEDVVCYVETMNLDGETNLKLKHALNVTSFYSSAESLKEFRAVIKCEDPNEHLYSFIGTLYFDCQQYSLSPQQILLRDSKLKNTEYIFGVVIFTGHDTKVMQNATDPPSKRTKIERRMDRIIYVLFSTLILVSFIGSLFFGIETNNDLSGGNYTRWYLRPDKTTVFFDPRRPAVAAFLHCLTGLMLYGYLIPISLYVSIEICKVLQSIFINQDQAMYDEEMDRPAHARTSNLNEELGQVHTILSDKTGTLTCNSMEFVKCSIAGTLYGRGMTEVEIALARKRGEQLTEQAPIDASESKKSFKGFNFRDEHIMDGKWVSEPQRDVIQKFFRVLATCHTAVPEVMGPDEIMYEAESPDEAAFVIAAREVGFEFFARNQTSIKLRELDPTSGIRVDRVYELLHVLEFSSARKRMSVIVKNPENQLLLLAKGADSVIFERLSKEGRAYEERTKEHIEKYSEAGLRTMAVAYRELDNDEYKTWEQEFLKAKTSVSADRDVLMDELACQIERDLILLGATAVEDKLQKGVPGCIDKLARAGIGIWVLTGDKRGTAINIGYACSLLRHGMKQIVITLELPEILAQEKEGDKEAIAEASLNSIKLQILKAKSQVTEESSTEFGLIIDGKSLTYAMDKNLVNSFMDLAMRCATVICCRSSPKQKAVITRLVKSVTGRTTLAIGDGANDVGMLQEADIGVGISGVEGMQAVMASDFAIAQFRFLERLLLVHGHWCYRRISMMICYFFYKNITFGFTLFWFEAYTSFSGQPAYNDWYMSCYNVFFTSLPVIALGVFDQDVSARLCLKHPLLYQEGVRNILFNWPRILGWMFNGLLSSIIIYFLTTNSITGPAFRKDGQVADYSVLGVTMYTCVVWTVNCQMALSINYFTWIQHLFIWGSIAFWYIFLVVYGSIPPTLSTTAYKVLVEACAPSILYWLTTLLVVIAALLPLLSYRAFQIRFQPMEHDRIQIQRRRPESTEYDATQRRLSESSEARTSSELPSEVRIRIDNLKASSKRKN</sequence>
<keyword evidence="5 14" id="KW-0547">Nucleotide-binding</keyword>
<proteinExistence type="inferred from homology"/>
<feature type="binding site" evidence="15">
    <location>
        <position position="427"/>
    </location>
    <ligand>
        <name>Mg(2+)</name>
        <dbReference type="ChEBI" id="CHEBI:18420"/>
    </ligand>
</feature>
<feature type="transmembrane region" description="Helical" evidence="16">
    <location>
        <begin position="303"/>
        <end position="324"/>
    </location>
</feature>
<feature type="binding site" evidence="14">
    <location>
        <position position="609"/>
    </location>
    <ligand>
        <name>ATP</name>
        <dbReference type="ChEBI" id="CHEBI:30616"/>
    </ligand>
</feature>
<dbReference type="OrthoDB" id="377733at2759"/>
<dbReference type="GO" id="GO:0005886">
    <property type="term" value="C:plasma membrane"/>
    <property type="evidence" value="ECO:0007669"/>
    <property type="project" value="TreeGrafter"/>
</dbReference>
<dbReference type="Pfam" id="PF13246">
    <property type="entry name" value="Cation_ATPase"/>
    <property type="match status" value="1"/>
</dbReference>
<evidence type="ECO:0000256" key="3">
    <source>
        <dbReference type="ARBA" id="ARBA00022692"/>
    </source>
</evidence>
<evidence type="ECO:0000313" key="21">
    <source>
        <dbReference type="EMBL" id="KAB2085112.1"/>
    </source>
</evidence>
<dbReference type="InterPro" id="IPR032631">
    <property type="entry name" value="P-type_ATPase_N"/>
</dbReference>
<dbReference type="FunFam" id="3.40.1110.10:FF:000042">
    <property type="entry name" value="Phospholipid-transporting ATPase"/>
    <property type="match status" value="1"/>
</dbReference>
<feature type="coiled-coil region" evidence="17">
    <location>
        <begin position="116"/>
        <end position="143"/>
    </location>
</feature>
<feature type="binding site" evidence="14">
    <location>
        <position position="586"/>
    </location>
    <ligand>
        <name>ATP</name>
        <dbReference type="ChEBI" id="CHEBI:30616"/>
    </ligand>
</feature>
<dbReference type="SUPFAM" id="SSF81660">
    <property type="entry name" value="Metal cation-transporting ATPase, ATP-binding domain N"/>
    <property type="match status" value="1"/>
</dbReference>
<feature type="transmembrane region" description="Helical" evidence="16">
    <location>
        <begin position="947"/>
        <end position="967"/>
    </location>
</feature>
<feature type="transmembrane region" description="Helical" evidence="16">
    <location>
        <begin position="918"/>
        <end position="935"/>
    </location>
</feature>
<dbReference type="SFLD" id="SFLDF00027">
    <property type="entry name" value="p-type_atpase"/>
    <property type="match status" value="1"/>
</dbReference>
<reference evidence="22" key="1">
    <citation type="journal article" date="2020" name="Nat. Genet.">
        <title>Genomic diversifications of five Gossypium allopolyploid species and their impact on cotton improvement.</title>
        <authorList>
            <person name="Chen Z.J."/>
            <person name="Sreedasyam A."/>
            <person name="Ando A."/>
            <person name="Song Q."/>
            <person name="De Santiago L.M."/>
            <person name="Hulse-Kemp A.M."/>
            <person name="Ding M."/>
            <person name="Ye W."/>
            <person name="Kirkbride R.C."/>
            <person name="Jenkins J."/>
            <person name="Plott C."/>
            <person name="Lovell J."/>
            <person name="Lin Y.M."/>
            <person name="Vaughn R."/>
            <person name="Liu B."/>
            <person name="Simpson S."/>
            <person name="Scheffler B.E."/>
            <person name="Wen L."/>
            <person name="Saski C.A."/>
            <person name="Grover C.E."/>
            <person name="Hu G."/>
            <person name="Conover J.L."/>
            <person name="Carlson J.W."/>
            <person name="Shu S."/>
            <person name="Boston L.B."/>
            <person name="Williams M."/>
            <person name="Peterson D.G."/>
            <person name="McGee K."/>
            <person name="Jones D.C."/>
            <person name="Wendel J.F."/>
            <person name="Stelly D.M."/>
            <person name="Grimwood J."/>
            <person name="Schmutz J."/>
        </authorList>
    </citation>
    <scope>NUCLEOTIDE SEQUENCE [LARGE SCALE GENOMIC DNA]</scope>
    <source>
        <strain evidence="22">cv. 3-79</strain>
    </source>
</reference>
<evidence type="ECO:0000256" key="8">
    <source>
        <dbReference type="ARBA" id="ARBA00022967"/>
    </source>
</evidence>
<feature type="transmembrane region" description="Helical" evidence="16">
    <location>
        <begin position="1035"/>
        <end position="1058"/>
    </location>
</feature>
<keyword evidence="6 14" id="KW-0067">ATP-binding</keyword>
<feature type="active site" description="4-aspartylphosphate intermediate" evidence="13">
    <location>
        <position position="427"/>
    </location>
</feature>
<dbReference type="NCBIfam" id="TIGR01494">
    <property type="entry name" value="ATPase_P-type"/>
    <property type="match status" value="1"/>
</dbReference>
<dbReference type="PANTHER" id="PTHR24092">
    <property type="entry name" value="PROBABLE PHOSPHOLIPID-TRANSPORTING ATPASE"/>
    <property type="match status" value="1"/>
</dbReference>
<comment type="catalytic activity">
    <reaction evidence="11 16">
        <text>ATP + H2O + phospholipidSide 1 = ADP + phosphate + phospholipidSide 2.</text>
        <dbReference type="EC" id="7.6.2.1"/>
    </reaction>
</comment>
<evidence type="ECO:0000256" key="2">
    <source>
        <dbReference type="ARBA" id="ARBA00008109"/>
    </source>
</evidence>